<evidence type="ECO:0000313" key="1">
    <source>
        <dbReference type="EMBL" id="GAL79346.1"/>
    </source>
</evidence>
<dbReference type="EMBL" id="BBNU01000006">
    <property type="protein sequence ID" value="GAL79346.1"/>
    <property type="molecule type" value="Genomic_DNA"/>
</dbReference>
<evidence type="ECO:0000313" key="2">
    <source>
        <dbReference type="Proteomes" id="UP000029643"/>
    </source>
</evidence>
<name>A0A090WQQ1_9FLAO</name>
<sequence>MKPWQPFKNRDNYQGIKEGATFYLVIFKIIRQITKSVSLTFLDKIYNRIQRFS</sequence>
<dbReference type="AlphaFoldDB" id="A0A090WQQ1"/>
<gene>
    <name evidence="1" type="ORF">JCM19274_1854</name>
</gene>
<organism evidence="1 2">
    <name type="scientific">Algibacter lectus</name>
    <dbReference type="NCBI Taxonomy" id="221126"/>
    <lineage>
        <taxon>Bacteria</taxon>
        <taxon>Pseudomonadati</taxon>
        <taxon>Bacteroidota</taxon>
        <taxon>Flavobacteriia</taxon>
        <taxon>Flavobacteriales</taxon>
        <taxon>Flavobacteriaceae</taxon>
        <taxon>Algibacter</taxon>
    </lineage>
</organism>
<accession>A0A090WQQ1</accession>
<protein>
    <submittedName>
        <fullName evidence="1">Uncharacterized protein</fullName>
    </submittedName>
</protein>
<dbReference type="Proteomes" id="UP000029643">
    <property type="component" value="Unassembled WGS sequence"/>
</dbReference>
<comment type="caution">
    <text evidence="1">The sequence shown here is derived from an EMBL/GenBank/DDBJ whole genome shotgun (WGS) entry which is preliminary data.</text>
</comment>
<reference evidence="1 2" key="1">
    <citation type="journal article" date="2014" name="Genome Announc.">
        <title>Draft Genome Sequences of Marine Flavobacterium Algibacter lectus Strains SS8 and NR4.</title>
        <authorList>
            <person name="Takatani N."/>
            <person name="Nakanishi M."/>
            <person name="Meirelles P."/>
            <person name="Mino S."/>
            <person name="Suda W."/>
            <person name="Oshima K."/>
            <person name="Hattori M."/>
            <person name="Ohkuma M."/>
            <person name="Hosokawa M."/>
            <person name="Miyashita K."/>
            <person name="Thompson F.L."/>
            <person name="Niwa A."/>
            <person name="Sawabe T."/>
            <person name="Sawabe T."/>
        </authorList>
    </citation>
    <scope>NUCLEOTIDE SEQUENCE [LARGE SCALE GENOMIC DNA]</scope>
    <source>
        <strain evidence="2">JCM19274</strain>
    </source>
</reference>
<proteinExistence type="predicted"/>